<dbReference type="Proteomes" id="UP000028493">
    <property type="component" value="Unassembled WGS sequence"/>
</dbReference>
<evidence type="ECO:0000313" key="2">
    <source>
        <dbReference type="Proteomes" id="UP000028493"/>
    </source>
</evidence>
<sequence length="47" mass="5274">MLSLLSGTGGEQTEISDFKSTNVIADRMIILGKYFLLYSLNKTTQFQ</sequence>
<evidence type="ECO:0000313" key="1">
    <source>
        <dbReference type="EMBL" id="CDH23253.1"/>
    </source>
</evidence>
<gene>
    <name evidence="1" type="ORF">XBKB1_1600002</name>
</gene>
<dbReference type="EMBL" id="CBSZ010000069">
    <property type="protein sequence ID" value="CDH23253.1"/>
    <property type="molecule type" value="Genomic_DNA"/>
</dbReference>
<protein>
    <submittedName>
        <fullName evidence="1">Uncharacterized protein</fullName>
    </submittedName>
</protein>
<organism evidence="1 2">
    <name type="scientific">Xenorhabdus bovienii str. kraussei Becker Underwood</name>
    <dbReference type="NCBI Taxonomy" id="1398204"/>
    <lineage>
        <taxon>Bacteria</taxon>
        <taxon>Pseudomonadati</taxon>
        <taxon>Pseudomonadota</taxon>
        <taxon>Gammaproteobacteria</taxon>
        <taxon>Enterobacterales</taxon>
        <taxon>Morganellaceae</taxon>
        <taxon>Xenorhabdus</taxon>
    </lineage>
</organism>
<name>A0A077PQC0_XENBV</name>
<dbReference type="HOGENOM" id="CLU_3174889_0_0_6"/>
<dbReference type="AlphaFoldDB" id="A0A077PQC0"/>
<reference evidence="1" key="1">
    <citation type="submission" date="2013-07" db="EMBL/GenBank/DDBJ databases">
        <title>Sub-species coevolution in mutualistic symbiosis.</title>
        <authorList>
            <person name="Murfin K."/>
            <person name="Klassen J."/>
            <person name="Lee M."/>
            <person name="Forst S."/>
            <person name="Stock P."/>
            <person name="Goodrich-Blair H."/>
        </authorList>
    </citation>
    <scope>NUCLEOTIDE SEQUENCE [LARGE SCALE GENOMIC DNA]</scope>
    <source>
        <strain evidence="1">Kraussei Becker Underwood</strain>
    </source>
</reference>
<comment type="caution">
    <text evidence="1">The sequence shown here is derived from an EMBL/GenBank/DDBJ whole genome shotgun (WGS) entry which is preliminary data.</text>
</comment>
<proteinExistence type="predicted"/>
<accession>A0A077PQC0</accession>